<evidence type="ECO:0000256" key="1">
    <source>
        <dbReference type="ARBA" id="ARBA00004651"/>
    </source>
</evidence>
<comment type="subcellular location">
    <subcellularLocation>
        <location evidence="1">Cell membrane</location>
        <topology evidence="1">Multi-pass membrane protein</topology>
    </subcellularLocation>
</comment>
<dbReference type="InterPro" id="IPR000045">
    <property type="entry name" value="Prepilin_IV_endopep_pep"/>
</dbReference>
<reference evidence="10 11" key="1">
    <citation type="submission" date="2017-05" db="EMBL/GenBank/DDBJ databases">
        <title>Vagococcus spp. assemblies.</title>
        <authorList>
            <person name="Gulvik C.A."/>
        </authorList>
    </citation>
    <scope>NUCLEOTIDE SEQUENCE [LARGE SCALE GENOMIC DNA]</scope>
    <source>
        <strain evidence="10 11">NCFB 2777</strain>
    </source>
</reference>
<feature type="transmembrane region" description="Helical" evidence="7">
    <location>
        <begin position="91"/>
        <end position="110"/>
    </location>
</feature>
<dbReference type="RefSeq" id="WP_126781714.1">
    <property type="nucleotide sequence ID" value="NZ_NGJU01000021.1"/>
</dbReference>
<evidence type="ECO:0000256" key="5">
    <source>
        <dbReference type="ARBA" id="ARBA00022989"/>
    </source>
</evidence>
<dbReference type="AlphaFoldDB" id="A0A429ZGD5"/>
<dbReference type="PANTHER" id="PTHR30487">
    <property type="entry name" value="TYPE 4 PREPILIN-LIKE PROTEINS LEADER PEPTIDE-PROCESSING ENZYME"/>
    <property type="match status" value="1"/>
</dbReference>
<gene>
    <name evidence="10" type="ORF">CBF35_12735</name>
</gene>
<feature type="domain" description="Prepilin type IV endopeptidase peptidase" evidence="8">
    <location>
        <begin position="100"/>
        <end position="202"/>
    </location>
</feature>
<comment type="caution">
    <text evidence="10">The sequence shown here is derived from an EMBL/GenBank/DDBJ whole genome shotgun (WGS) entry which is preliminary data.</text>
</comment>
<dbReference type="Proteomes" id="UP000287239">
    <property type="component" value="Unassembled WGS sequence"/>
</dbReference>
<dbReference type="GO" id="GO:0004190">
    <property type="term" value="F:aspartic-type endopeptidase activity"/>
    <property type="evidence" value="ECO:0007669"/>
    <property type="project" value="InterPro"/>
</dbReference>
<comment type="similarity">
    <text evidence="2">Belongs to the peptidase A24 family.</text>
</comment>
<keyword evidence="3" id="KW-1003">Cell membrane</keyword>
<evidence type="ECO:0000256" key="3">
    <source>
        <dbReference type="ARBA" id="ARBA00022475"/>
    </source>
</evidence>
<keyword evidence="4 7" id="KW-0812">Transmembrane</keyword>
<evidence type="ECO:0008006" key="12">
    <source>
        <dbReference type="Google" id="ProtNLM"/>
    </source>
</evidence>
<dbReference type="Pfam" id="PF01478">
    <property type="entry name" value="Peptidase_A24"/>
    <property type="match status" value="1"/>
</dbReference>
<accession>A0A429ZGD5</accession>
<dbReference type="GO" id="GO:0005886">
    <property type="term" value="C:plasma membrane"/>
    <property type="evidence" value="ECO:0007669"/>
    <property type="project" value="UniProtKB-SubCell"/>
</dbReference>
<keyword evidence="6 7" id="KW-0472">Membrane</keyword>
<name>A0A429ZGD5_9ENTE</name>
<dbReference type="InterPro" id="IPR050882">
    <property type="entry name" value="Prepilin_peptidase/N-MTase"/>
</dbReference>
<protein>
    <recommendedName>
        <fullName evidence="12">Peptidase A24A N-terminal domain-containing protein</fullName>
    </recommendedName>
</protein>
<evidence type="ECO:0000256" key="6">
    <source>
        <dbReference type="ARBA" id="ARBA00023136"/>
    </source>
</evidence>
<evidence type="ECO:0000256" key="4">
    <source>
        <dbReference type="ARBA" id="ARBA00022692"/>
    </source>
</evidence>
<evidence type="ECO:0000313" key="11">
    <source>
        <dbReference type="Proteomes" id="UP000287239"/>
    </source>
</evidence>
<dbReference type="Gene3D" id="1.20.120.1220">
    <property type="match status" value="1"/>
</dbReference>
<dbReference type="EMBL" id="NGJU01000021">
    <property type="protein sequence ID" value="RST92782.1"/>
    <property type="molecule type" value="Genomic_DNA"/>
</dbReference>
<dbReference type="GeneID" id="98569209"/>
<sequence length="215" mass="24042">MLIPFILGSIFGSFLALLSQRLALKQSAITPRSHCQKCQTQLAWWQLIPIISFIILKGRCHHCQTKLPTYLLVMEALVGLLALALKVFDLWQVSLLPLLLIILSGLLLSITDLIDLIVEPRIFYFFTLTITLTIWLLPTPFTFHLSSALAVYLSLELLSILLPNSLGGGDLKLLTSWSLFLGWEAVTVIICLASSFALCYAILRKLLLNCPLCLF</sequence>
<evidence type="ECO:0000259" key="9">
    <source>
        <dbReference type="Pfam" id="PF06750"/>
    </source>
</evidence>
<evidence type="ECO:0000256" key="2">
    <source>
        <dbReference type="ARBA" id="ARBA00005801"/>
    </source>
</evidence>
<feature type="transmembrane region" description="Helical" evidence="7">
    <location>
        <begin position="67"/>
        <end position="85"/>
    </location>
</feature>
<keyword evidence="11" id="KW-1185">Reference proteome</keyword>
<feature type="transmembrane region" description="Helical" evidence="7">
    <location>
        <begin position="179"/>
        <end position="203"/>
    </location>
</feature>
<evidence type="ECO:0000313" key="10">
    <source>
        <dbReference type="EMBL" id="RST92782.1"/>
    </source>
</evidence>
<dbReference type="Pfam" id="PF06750">
    <property type="entry name" value="A24_N_bact"/>
    <property type="match status" value="1"/>
</dbReference>
<organism evidence="10 11">
    <name type="scientific">Vagococcus salmoninarum</name>
    <dbReference type="NCBI Taxonomy" id="2739"/>
    <lineage>
        <taxon>Bacteria</taxon>
        <taxon>Bacillati</taxon>
        <taxon>Bacillota</taxon>
        <taxon>Bacilli</taxon>
        <taxon>Lactobacillales</taxon>
        <taxon>Enterococcaceae</taxon>
        <taxon>Vagococcus</taxon>
    </lineage>
</organism>
<evidence type="ECO:0000259" key="8">
    <source>
        <dbReference type="Pfam" id="PF01478"/>
    </source>
</evidence>
<feature type="transmembrane region" description="Helical" evidence="7">
    <location>
        <begin position="122"/>
        <end position="143"/>
    </location>
</feature>
<dbReference type="PANTHER" id="PTHR30487:SF0">
    <property type="entry name" value="PREPILIN LEADER PEPTIDASE_N-METHYLTRANSFERASE-RELATED"/>
    <property type="match status" value="1"/>
</dbReference>
<dbReference type="OrthoDB" id="9789291at2"/>
<feature type="domain" description="Prepilin peptidase A24 N-terminal" evidence="9">
    <location>
        <begin position="6"/>
        <end position="85"/>
    </location>
</feature>
<dbReference type="GO" id="GO:0006465">
    <property type="term" value="P:signal peptide processing"/>
    <property type="evidence" value="ECO:0007669"/>
    <property type="project" value="TreeGrafter"/>
</dbReference>
<evidence type="ECO:0000256" key="7">
    <source>
        <dbReference type="SAM" id="Phobius"/>
    </source>
</evidence>
<proteinExistence type="inferred from homology"/>
<keyword evidence="5 7" id="KW-1133">Transmembrane helix</keyword>
<feature type="transmembrane region" description="Helical" evidence="7">
    <location>
        <begin position="42"/>
        <end position="60"/>
    </location>
</feature>
<dbReference type="InterPro" id="IPR010627">
    <property type="entry name" value="Prepilin_pept_A24_N"/>
</dbReference>